<dbReference type="GeneID" id="56450080"/>
<evidence type="ECO:0000313" key="5">
    <source>
        <dbReference type="Proteomes" id="UP001277471"/>
    </source>
</evidence>
<dbReference type="KEGG" id="abf:AMK58_01925"/>
<evidence type="ECO:0000256" key="1">
    <source>
        <dbReference type="SAM" id="MobiDB-lite"/>
    </source>
</evidence>
<reference evidence="2 5" key="2">
    <citation type="submission" date="2023-11" db="EMBL/GenBank/DDBJ databases">
        <title>MicrobeMod: A computational toolkit for identifying prokaryotic methylation and restriction-modification with nanopore sequencing.</title>
        <authorList>
            <person name="Crits-Christoph A."/>
            <person name="Kang S.C."/>
            <person name="Lee H."/>
            <person name="Ostrov N."/>
        </authorList>
    </citation>
    <scope>NUCLEOTIDE SEQUENCE [LARGE SCALE GENOMIC DNA]</scope>
    <source>
        <strain evidence="2 5">ATCC 29145</strain>
    </source>
</reference>
<keyword evidence="5" id="KW-1185">Reference proteome</keyword>
<dbReference type="RefSeq" id="WP_035669446.1">
    <property type="nucleotide sequence ID" value="NZ_CP012914.1"/>
</dbReference>
<evidence type="ECO:0000313" key="3">
    <source>
        <dbReference type="EMBL" id="QCO09337.1"/>
    </source>
</evidence>
<accession>A0A0P0EFA4</accession>
<dbReference type="Proteomes" id="UP001277471">
    <property type="component" value="Unassembled WGS sequence"/>
</dbReference>
<gene>
    <name evidence="3" type="ORF">D3868_10005</name>
    <name evidence="2" type="ORF">SIM66_17020</name>
</gene>
<feature type="region of interest" description="Disordered" evidence="1">
    <location>
        <begin position="19"/>
        <end position="60"/>
    </location>
</feature>
<feature type="compositionally biased region" description="Polar residues" evidence="1">
    <location>
        <begin position="25"/>
        <end position="37"/>
    </location>
</feature>
<dbReference type="EMBL" id="CP032339">
    <property type="protein sequence ID" value="QCO09337.1"/>
    <property type="molecule type" value="Genomic_DNA"/>
</dbReference>
<name>A0A0P0EFA4_AZOBR</name>
<dbReference type="EMBL" id="JAWXYC010000004">
    <property type="protein sequence ID" value="MDX5952882.1"/>
    <property type="molecule type" value="Genomic_DNA"/>
</dbReference>
<organism evidence="3 4">
    <name type="scientific">Azospirillum brasilense</name>
    <dbReference type="NCBI Taxonomy" id="192"/>
    <lineage>
        <taxon>Bacteria</taxon>
        <taxon>Pseudomonadati</taxon>
        <taxon>Pseudomonadota</taxon>
        <taxon>Alphaproteobacteria</taxon>
        <taxon>Rhodospirillales</taxon>
        <taxon>Azospirillaceae</taxon>
        <taxon>Azospirillum</taxon>
    </lineage>
</organism>
<evidence type="ECO:0000313" key="2">
    <source>
        <dbReference type="EMBL" id="MDX5952882.1"/>
    </source>
</evidence>
<reference evidence="3 4" key="1">
    <citation type="submission" date="2018-09" db="EMBL/GenBank/DDBJ databases">
        <title>Whole genome based analysis of evolution and adaptive divergence in Indian and Brazilian strains of Azospirillum brasilense.</title>
        <authorList>
            <person name="Singh C."/>
            <person name="Tripathi A.K."/>
        </authorList>
    </citation>
    <scope>NUCLEOTIDE SEQUENCE [LARGE SCALE GENOMIC DNA]</scope>
    <source>
        <strain evidence="3 4">MTCC4038</strain>
    </source>
</reference>
<proteinExistence type="predicted"/>
<dbReference type="Proteomes" id="UP000298774">
    <property type="component" value="Chromosome"/>
</dbReference>
<sequence length="60" mass="6215">MHLLKDAVTSGDLGWIQSAHDSRSKVQSMSGARQSGDLSGAQKAFSSLAPRGSQGLDTLA</sequence>
<dbReference type="AlphaFoldDB" id="A0A0P0EFA4"/>
<protein>
    <submittedName>
        <fullName evidence="3">Uncharacterized protein</fullName>
    </submittedName>
</protein>
<evidence type="ECO:0000313" key="4">
    <source>
        <dbReference type="Proteomes" id="UP000298774"/>
    </source>
</evidence>